<dbReference type="GO" id="GO:0046872">
    <property type="term" value="F:metal ion binding"/>
    <property type="evidence" value="ECO:0007669"/>
    <property type="project" value="UniProtKB-KW"/>
</dbReference>
<dbReference type="InterPro" id="IPR000086">
    <property type="entry name" value="NUDIX_hydrolase_dom"/>
</dbReference>
<keyword evidence="8" id="KW-0460">Magnesium</keyword>
<dbReference type="InParanoid" id="A0A517S8Q4"/>
<dbReference type="AlphaFoldDB" id="A0A517S8Q4"/>
<dbReference type="GO" id="GO:0035539">
    <property type="term" value="F:8-oxo-7,8-dihydrodeoxyguanosine triphosphate pyrophosphatase activity"/>
    <property type="evidence" value="ECO:0007669"/>
    <property type="project" value="UniProtKB-EC"/>
</dbReference>
<evidence type="ECO:0000256" key="3">
    <source>
        <dbReference type="ARBA" id="ARBA00022457"/>
    </source>
</evidence>
<keyword evidence="3" id="KW-0515">Mutator protein</keyword>
<keyword evidence="5" id="KW-0479">Metal-binding</keyword>
<evidence type="ECO:0000256" key="11">
    <source>
        <dbReference type="ARBA" id="ARBA00036904"/>
    </source>
</evidence>
<evidence type="ECO:0000256" key="4">
    <source>
        <dbReference type="ARBA" id="ARBA00022705"/>
    </source>
</evidence>
<comment type="catalytic activity">
    <reaction evidence="11">
        <text>8-oxo-GTP + H2O = 8-oxo-GMP + diphosphate + H(+)</text>
        <dbReference type="Rhea" id="RHEA:67616"/>
        <dbReference type="ChEBI" id="CHEBI:15377"/>
        <dbReference type="ChEBI" id="CHEBI:15378"/>
        <dbReference type="ChEBI" id="CHEBI:33019"/>
        <dbReference type="ChEBI" id="CHEBI:143553"/>
        <dbReference type="ChEBI" id="CHEBI:145694"/>
    </reaction>
</comment>
<evidence type="ECO:0000313" key="19">
    <source>
        <dbReference type="Proteomes" id="UP000315700"/>
    </source>
</evidence>
<evidence type="ECO:0000256" key="1">
    <source>
        <dbReference type="ARBA" id="ARBA00001946"/>
    </source>
</evidence>
<evidence type="ECO:0000256" key="16">
    <source>
        <dbReference type="ARBA" id="ARBA00042798"/>
    </source>
</evidence>
<dbReference type="Proteomes" id="UP000315700">
    <property type="component" value="Chromosome"/>
</dbReference>
<accession>A0A517S8Q4</accession>
<dbReference type="InterPro" id="IPR029119">
    <property type="entry name" value="MutY_C"/>
</dbReference>
<dbReference type="Pfam" id="PF14815">
    <property type="entry name" value="NUDIX_4"/>
    <property type="match status" value="1"/>
</dbReference>
<dbReference type="PROSITE" id="PS51462">
    <property type="entry name" value="NUDIX"/>
    <property type="match status" value="1"/>
</dbReference>
<comment type="similarity">
    <text evidence="2">Belongs to the Nudix hydrolase family.</text>
</comment>
<evidence type="ECO:0000256" key="2">
    <source>
        <dbReference type="ARBA" id="ARBA00005582"/>
    </source>
</evidence>
<evidence type="ECO:0000256" key="8">
    <source>
        <dbReference type="ARBA" id="ARBA00022842"/>
    </source>
</evidence>
<comment type="catalytic activity">
    <reaction evidence="10">
        <text>8-oxo-dGTP + H2O = 8-oxo-dGMP + diphosphate + H(+)</text>
        <dbReference type="Rhea" id="RHEA:31575"/>
        <dbReference type="ChEBI" id="CHEBI:15377"/>
        <dbReference type="ChEBI" id="CHEBI:15378"/>
        <dbReference type="ChEBI" id="CHEBI:33019"/>
        <dbReference type="ChEBI" id="CHEBI:63224"/>
        <dbReference type="ChEBI" id="CHEBI:77896"/>
        <dbReference type="EC" id="3.6.1.55"/>
    </reaction>
</comment>
<dbReference type="GO" id="GO:0044715">
    <property type="term" value="F:8-oxo-dGDP phosphatase activity"/>
    <property type="evidence" value="ECO:0007669"/>
    <property type="project" value="TreeGrafter"/>
</dbReference>
<keyword evidence="19" id="KW-1185">Reference proteome</keyword>
<protein>
    <recommendedName>
        <fullName evidence="13">8-oxo-dGTP diphosphatase</fullName>
        <ecNumber evidence="12">3.6.1.55</ecNumber>
    </recommendedName>
    <alternativeName>
        <fullName evidence="16">7,8-dihydro-8-oxoguanine-triphosphatase</fullName>
    </alternativeName>
    <alternativeName>
        <fullName evidence="15">Mutator protein MutT</fullName>
    </alternativeName>
    <alternativeName>
        <fullName evidence="14">dGTP pyrophosphohydrolase</fullName>
    </alternativeName>
</protein>
<comment type="cofactor">
    <cofactor evidence="1">
        <name>Mg(2+)</name>
        <dbReference type="ChEBI" id="CHEBI:18420"/>
    </cofactor>
</comment>
<evidence type="ECO:0000256" key="10">
    <source>
        <dbReference type="ARBA" id="ARBA00035861"/>
    </source>
</evidence>
<dbReference type="InterPro" id="IPR047127">
    <property type="entry name" value="MutT-like"/>
</dbReference>
<evidence type="ECO:0000256" key="13">
    <source>
        <dbReference type="ARBA" id="ARBA00040794"/>
    </source>
</evidence>
<evidence type="ECO:0000256" key="12">
    <source>
        <dbReference type="ARBA" id="ARBA00038905"/>
    </source>
</evidence>
<dbReference type="GO" id="GO:0006260">
    <property type="term" value="P:DNA replication"/>
    <property type="evidence" value="ECO:0007669"/>
    <property type="project" value="UniProtKB-KW"/>
</dbReference>
<evidence type="ECO:0000313" key="18">
    <source>
        <dbReference type="EMBL" id="QDT52510.1"/>
    </source>
</evidence>
<dbReference type="PANTHER" id="PTHR47707:SF1">
    <property type="entry name" value="NUDIX HYDROLASE FAMILY PROTEIN"/>
    <property type="match status" value="1"/>
</dbReference>
<dbReference type="FunCoup" id="A0A517S8Q4">
    <property type="interactions" value="31"/>
</dbReference>
<dbReference type="EMBL" id="CP036271">
    <property type="protein sequence ID" value="QDT52510.1"/>
    <property type="molecule type" value="Genomic_DNA"/>
</dbReference>
<organism evidence="18 19">
    <name type="scientific">Caulifigura coniformis</name>
    <dbReference type="NCBI Taxonomy" id="2527983"/>
    <lineage>
        <taxon>Bacteria</taxon>
        <taxon>Pseudomonadati</taxon>
        <taxon>Planctomycetota</taxon>
        <taxon>Planctomycetia</taxon>
        <taxon>Planctomycetales</taxon>
        <taxon>Planctomycetaceae</taxon>
        <taxon>Caulifigura</taxon>
    </lineage>
</organism>
<dbReference type="SUPFAM" id="SSF55811">
    <property type="entry name" value="Nudix"/>
    <property type="match status" value="1"/>
</dbReference>
<keyword evidence="4" id="KW-0235">DNA replication</keyword>
<evidence type="ECO:0000256" key="14">
    <source>
        <dbReference type="ARBA" id="ARBA00041592"/>
    </source>
</evidence>
<dbReference type="GO" id="GO:0006281">
    <property type="term" value="P:DNA repair"/>
    <property type="evidence" value="ECO:0007669"/>
    <property type="project" value="UniProtKB-KW"/>
</dbReference>
<dbReference type="KEGG" id="ccos:Pan44_05220"/>
<name>A0A517S8Q4_9PLAN</name>
<reference evidence="18 19" key="1">
    <citation type="submission" date="2019-02" db="EMBL/GenBank/DDBJ databases">
        <title>Deep-cultivation of Planctomycetes and their phenomic and genomic characterization uncovers novel biology.</title>
        <authorList>
            <person name="Wiegand S."/>
            <person name="Jogler M."/>
            <person name="Boedeker C."/>
            <person name="Pinto D."/>
            <person name="Vollmers J."/>
            <person name="Rivas-Marin E."/>
            <person name="Kohn T."/>
            <person name="Peeters S.H."/>
            <person name="Heuer A."/>
            <person name="Rast P."/>
            <person name="Oberbeckmann S."/>
            <person name="Bunk B."/>
            <person name="Jeske O."/>
            <person name="Meyerdierks A."/>
            <person name="Storesund J.E."/>
            <person name="Kallscheuer N."/>
            <person name="Luecker S."/>
            <person name="Lage O.M."/>
            <person name="Pohl T."/>
            <person name="Merkel B.J."/>
            <person name="Hornburger P."/>
            <person name="Mueller R.-W."/>
            <person name="Bruemmer F."/>
            <person name="Labrenz M."/>
            <person name="Spormann A.M."/>
            <person name="Op den Camp H."/>
            <person name="Overmann J."/>
            <person name="Amann R."/>
            <person name="Jetten M.S.M."/>
            <person name="Mascher T."/>
            <person name="Medema M.H."/>
            <person name="Devos D.P."/>
            <person name="Kaster A.-K."/>
            <person name="Ovreas L."/>
            <person name="Rohde M."/>
            <person name="Galperin M.Y."/>
            <person name="Jogler C."/>
        </authorList>
    </citation>
    <scope>NUCLEOTIDE SEQUENCE [LARGE SCALE GENOMIC DNA]</scope>
    <source>
        <strain evidence="18 19">Pan44</strain>
    </source>
</reference>
<evidence type="ECO:0000256" key="5">
    <source>
        <dbReference type="ARBA" id="ARBA00022723"/>
    </source>
</evidence>
<dbReference type="EC" id="3.6.1.55" evidence="12"/>
<dbReference type="RefSeq" id="WP_197453781.1">
    <property type="nucleotide sequence ID" value="NZ_CP036271.1"/>
</dbReference>
<dbReference type="GO" id="GO:0044716">
    <property type="term" value="F:8-oxo-GDP phosphatase activity"/>
    <property type="evidence" value="ECO:0007669"/>
    <property type="project" value="TreeGrafter"/>
</dbReference>
<keyword evidence="6" id="KW-0227">DNA damage</keyword>
<proteinExistence type="inferred from homology"/>
<dbReference type="GO" id="GO:0008413">
    <property type="term" value="F:8-oxo-7,8-dihydroguanosine triphosphate pyrophosphatase activity"/>
    <property type="evidence" value="ECO:0007669"/>
    <property type="project" value="TreeGrafter"/>
</dbReference>
<dbReference type="InterPro" id="IPR015797">
    <property type="entry name" value="NUDIX_hydrolase-like_dom_sf"/>
</dbReference>
<evidence type="ECO:0000256" key="15">
    <source>
        <dbReference type="ARBA" id="ARBA00041979"/>
    </source>
</evidence>
<sequence>MSLPDLSRVTRVAVAIVEADGAYLVGVRGPDGPLPGYHEFPGGKLNHDERPNDGAVRECLEETGLDVLPVERVYECTHDYPHGRVELTFVLCRPAVAGRPAALGRFEWRLRRELGELKFPEANAPVVALLQSRP</sequence>
<dbReference type="PANTHER" id="PTHR47707">
    <property type="entry name" value="8-OXO-DGTP DIPHOSPHATASE"/>
    <property type="match status" value="1"/>
</dbReference>
<evidence type="ECO:0000256" key="6">
    <source>
        <dbReference type="ARBA" id="ARBA00022763"/>
    </source>
</evidence>
<evidence type="ECO:0000256" key="9">
    <source>
        <dbReference type="ARBA" id="ARBA00023204"/>
    </source>
</evidence>
<gene>
    <name evidence="18" type="primary">mutT</name>
    <name evidence="18" type="ORF">Pan44_05220</name>
</gene>
<keyword evidence="7 18" id="KW-0378">Hydrolase</keyword>
<keyword evidence="9" id="KW-0234">DNA repair</keyword>
<feature type="domain" description="Nudix hydrolase" evidence="17">
    <location>
        <begin position="6"/>
        <end position="134"/>
    </location>
</feature>
<evidence type="ECO:0000259" key="17">
    <source>
        <dbReference type="PROSITE" id="PS51462"/>
    </source>
</evidence>
<evidence type="ECO:0000256" key="7">
    <source>
        <dbReference type="ARBA" id="ARBA00022801"/>
    </source>
</evidence>
<dbReference type="Gene3D" id="3.90.79.10">
    <property type="entry name" value="Nucleoside Triphosphate Pyrophosphohydrolase"/>
    <property type="match status" value="1"/>
</dbReference>